<name>A0ABS6TAW4_9ENTE</name>
<evidence type="ECO:0000313" key="3">
    <source>
        <dbReference type="EMBL" id="MBV7390024.1"/>
    </source>
</evidence>
<evidence type="ECO:0000313" key="4">
    <source>
        <dbReference type="Proteomes" id="UP000774130"/>
    </source>
</evidence>
<dbReference type="PANTHER" id="PTHR30383">
    <property type="entry name" value="THIOESTERASE 1/PROTEASE 1/LYSOPHOSPHOLIPASE L1"/>
    <property type="match status" value="1"/>
</dbReference>
<dbReference type="EMBL" id="JAHUZB010000002">
    <property type="protein sequence ID" value="MBV7390024.1"/>
    <property type="molecule type" value="Genomic_DNA"/>
</dbReference>
<accession>A0ABS6TAW4</accession>
<keyword evidence="3" id="KW-0378">Hydrolase</keyword>
<proteinExistence type="predicted"/>
<keyword evidence="1" id="KW-0812">Transmembrane</keyword>
<comment type="caution">
    <text evidence="3">The sequence shown here is derived from an EMBL/GenBank/DDBJ whole genome shotgun (WGS) entry which is preliminary data.</text>
</comment>
<keyword evidence="1" id="KW-1133">Transmembrane helix</keyword>
<dbReference type="PANTHER" id="PTHR30383:SF27">
    <property type="entry name" value="SPORE GERMINATION LIPASE LIPC"/>
    <property type="match status" value="1"/>
</dbReference>
<reference evidence="3 4" key="1">
    <citation type="submission" date="2021-06" db="EMBL/GenBank/DDBJ databases">
        <title>Enterococcus alishanensis sp. nov., a novel lactic acid bacterium isolated from fresh coffee beans.</title>
        <authorList>
            <person name="Chen Y.-S."/>
        </authorList>
    </citation>
    <scope>NUCLEOTIDE SEQUENCE [LARGE SCALE GENOMIC DNA]</scope>
    <source>
        <strain evidence="3 4">ALS3</strain>
    </source>
</reference>
<dbReference type="CDD" id="cd04506">
    <property type="entry name" value="SGNH_hydrolase_YpmR_like"/>
    <property type="match status" value="1"/>
</dbReference>
<keyword evidence="4" id="KW-1185">Reference proteome</keyword>
<dbReference type="GO" id="GO:0016787">
    <property type="term" value="F:hydrolase activity"/>
    <property type="evidence" value="ECO:0007669"/>
    <property type="project" value="UniProtKB-KW"/>
</dbReference>
<evidence type="ECO:0000259" key="2">
    <source>
        <dbReference type="Pfam" id="PF13472"/>
    </source>
</evidence>
<sequence length="285" mass="32026">MKSVNIKKFLPVIVPIITALIVLLSLNLLLPKAQPKLKFSADNTKQNYKETIHFVAVGDSLTEGVGDETGDGGYVPIVANELKEHYDLSTVQNENFGVAGERSDQILKRIKKDDDLQTSLASADLISITVGGNDLMQSFQKKINAKKSSAFNGAIKKYDNNIQDIMDEIRELNKEAPIYIVGIYNPYYLNFSNIKIMQEVVDNWNESTKEIIADNQNTFFIPVNDLLYKGYKTANSDSEDNSVKNNLLSDDDSFHPNNTGYHIMAEAISQEMVKSHNLWLLKENE</sequence>
<gene>
    <name evidence="3" type="ORF">KUA55_04975</name>
</gene>
<evidence type="ECO:0000256" key="1">
    <source>
        <dbReference type="SAM" id="Phobius"/>
    </source>
</evidence>
<dbReference type="Proteomes" id="UP000774130">
    <property type="component" value="Unassembled WGS sequence"/>
</dbReference>
<feature type="domain" description="SGNH hydrolase-type esterase" evidence="2">
    <location>
        <begin position="56"/>
        <end position="262"/>
    </location>
</feature>
<dbReference type="InterPro" id="IPR013830">
    <property type="entry name" value="SGNH_hydro"/>
</dbReference>
<protein>
    <submittedName>
        <fullName evidence="3">SGNH/GDSL hydrolase family protein</fullName>
    </submittedName>
</protein>
<organism evidence="3 4">
    <name type="scientific">Enterococcus alishanensis</name>
    <dbReference type="NCBI Taxonomy" id="1303817"/>
    <lineage>
        <taxon>Bacteria</taxon>
        <taxon>Bacillati</taxon>
        <taxon>Bacillota</taxon>
        <taxon>Bacilli</taxon>
        <taxon>Lactobacillales</taxon>
        <taxon>Enterococcaceae</taxon>
        <taxon>Enterococcus</taxon>
    </lineage>
</organism>
<dbReference type="RefSeq" id="WP_218325078.1">
    <property type="nucleotide sequence ID" value="NZ_JAHUZB010000002.1"/>
</dbReference>
<dbReference type="InterPro" id="IPR051532">
    <property type="entry name" value="Ester_Hydrolysis_Enzymes"/>
</dbReference>
<dbReference type="Pfam" id="PF13472">
    <property type="entry name" value="Lipase_GDSL_2"/>
    <property type="match status" value="1"/>
</dbReference>
<feature type="transmembrane region" description="Helical" evidence="1">
    <location>
        <begin position="12"/>
        <end position="30"/>
    </location>
</feature>
<keyword evidence="1" id="KW-0472">Membrane</keyword>